<dbReference type="RefSeq" id="WP_132954018.1">
    <property type="nucleotide sequence ID" value="NZ_CP091507.1"/>
</dbReference>
<dbReference type="GO" id="GO:0043565">
    <property type="term" value="F:sequence-specific DNA binding"/>
    <property type="evidence" value="ECO:0007669"/>
    <property type="project" value="InterPro"/>
</dbReference>
<dbReference type="GO" id="GO:0003700">
    <property type="term" value="F:DNA-binding transcription factor activity"/>
    <property type="evidence" value="ECO:0007669"/>
    <property type="project" value="InterPro"/>
</dbReference>
<dbReference type="KEGG" id="usu:LVJ78_10935"/>
<proteinExistence type="predicted"/>
<dbReference type="InterPro" id="IPR053142">
    <property type="entry name" value="PchR_regulatory_protein"/>
</dbReference>
<keyword evidence="1" id="KW-0805">Transcription regulation</keyword>
<dbReference type="Gene3D" id="1.10.10.60">
    <property type="entry name" value="Homeodomain-like"/>
    <property type="match status" value="1"/>
</dbReference>
<evidence type="ECO:0000256" key="2">
    <source>
        <dbReference type="ARBA" id="ARBA00023163"/>
    </source>
</evidence>
<dbReference type="PROSITE" id="PS01124">
    <property type="entry name" value="HTH_ARAC_FAMILY_2"/>
    <property type="match status" value="1"/>
</dbReference>
<reference evidence="4" key="2">
    <citation type="journal article" date="2022" name="Res Sq">
        <title>Evolution of multicellular longitudinally dividing oral cavity symbionts (Neisseriaceae).</title>
        <authorList>
            <person name="Nyongesa S."/>
            <person name="Weber P."/>
            <person name="Bernet E."/>
            <person name="Pullido F."/>
            <person name="Nieckarz M."/>
            <person name="Delaby M."/>
            <person name="Nieves C."/>
            <person name="Viehboeck T."/>
            <person name="Krause N."/>
            <person name="Rivera-Millot A."/>
            <person name="Nakamura A."/>
            <person name="Vischer N."/>
            <person name="VanNieuwenhze M."/>
            <person name="Brun Y."/>
            <person name="Cava F."/>
            <person name="Bulgheresi S."/>
            <person name="Veyrier F."/>
        </authorList>
    </citation>
    <scope>NUCLEOTIDE SEQUENCE</scope>
    <source>
        <strain evidence="4">1258/02</strain>
    </source>
</reference>
<dbReference type="InterPro" id="IPR009057">
    <property type="entry name" value="Homeodomain-like_sf"/>
</dbReference>
<dbReference type="Proteomes" id="UP000829756">
    <property type="component" value="Chromosome"/>
</dbReference>
<evidence type="ECO:0000313" key="4">
    <source>
        <dbReference type="EMBL" id="UOO79188.1"/>
    </source>
</evidence>
<dbReference type="EMBL" id="CP091507">
    <property type="protein sequence ID" value="UOO79188.1"/>
    <property type="molecule type" value="Genomic_DNA"/>
</dbReference>
<dbReference type="PANTHER" id="PTHR47893">
    <property type="entry name" value="REGULATORY PROTEIN PCHR"/>
    <property type="match status" value="1"/>
</dbReference>
<sequence length="329" mass="36179">MKGQNSMAMVETNAQMADSAPFSSAALSGNEARRRNPHPHLCGTVESWHLREGLSVKSAHFKVAERVDLPLIHFAPDLRVVLSLAGCSRLSVGGTEIGIGKEAAYDGVWLPVLKGECGGKHFKVQAQHHELVLFVGLDWWAACCNGWPAQPAWLTLPPTQHLQARYFQVSPHMRVLAAQIEAAETQRLPLPVRRLQQESAAVALLAEVAQQLVLQGGHVGGLPVAQQKRVNRLTALLHSGQADDWPLAQMAAHCHCNTTTLQRNFQEHHGVSIAHYLRRLKLARAYRALLAGARVNEAAAAAGYRHLESFSKAFKQQYHVCPRQVRSMA</sequence>
<protein>
    <submittedName>
        <fullName evidence="4">AraC family transcriptional regulator</fullName>
    </submittedName>
</protein>
<name>A0AAE9KIE9_9NEIS</name>
<reference evidence="4" key="1">
    <citation type="submission" date="2021-12" db="EMBL/GenBank/DDBJ databases">
        <authorList>
            <person name="Veyrier F.J."/>
        </authorList>
    </citation>
    <scope>NUCLEOTIDE SEQUENCE</scope>
    <source>
        <strain evidence="4">1258/02</strain>
    </source>
</reference>
<evidence type="ECO:0000256" key="1">
    <source>
        <dbReference type="ARBA" id="ARBA00023015"/>
    </source>
</evidence>
<evidence type="ECO:0000313" key="5">
    <source>
        <dbReference type="Proteomes" id="UP000829756"/>
    </source>
</evidence>
<accession>A0AAE9KIE9</accession>
<dbReference type="PANTHER" id="PTHR47893:SF1">
    <property type="entry name" value="REGULATORY PROTEIN PCHR"/>
    <property type="match status" value="1"/>
</dbReference>
<gene>
    <name evidence="4" type="ORF">LVJ78_10935</name>
</gene>
<organism evidence="4 5">
    <name type="scientific">Uruburuella suis</name>
    <dbReference type="NCBI Taxonomy" id="252130"/>
    <lineage>
        <taxon>Bacteria</taxon>
        <taxon>Pseudomonadati</taxon>
        <taxon>Pseudomonadota</taxon>
        <taxon>Betaproteobacteria</taxon>
        <taxon>Neisseriales</taxon>
        <taxon>Neisseriaceae</taxon>
        <taxon>Uruburuella</taxon>
    </lineage>
</organism>
<keyword evidence="2" id="KW-0804">Transcription</keyword>
<dbReference type="SMART" id="SM00342">
    <property type="entry name" value="HTH_ARAC"/>
    <property type="match status" value="1"/>
</dbReference>
<evidence type="ECO:0000259" key="3">
    <source>
        <dbReference type="PROSITE" id="PS01124"/>
    </source>
</evidence>
<feature type="domain" description="HTH araC/xylS-type" evidence="3">
    <location>
        <begin position="231"/>
        <end position="328"/>
    </location>
</feature>
<dbReference type="SUPFAM" id="SSF46689">
    <property type="entry name" value="Homeodomain-like"/>
    <property type="match status" value="2"/>
</dbReference>
<dbReference type="Pfam" id="PF12833">
    <property type="entry name" value="HTH_18"/>
    <property type="match status" value="1"/>
</dbReference>
<dbReference type="InterPro" id="IPR018060">
    <property type="entry name" value="HTH_AraC"/>
</dbReference>
<dbReference type="AlphaFoldDB" id="A0AAE9KIE9"/>